<keyword evidence="4" id="KW-1185">Reference proteome</keyword>
<dbReference type="OrthoDB" id="5319609at2"/>
<evidence type="ECO:0000256" key="1">
    <source>
        <dbReference type="SAM" id="Phobius"/>
    </source>
</evidence>
<keyword evidence="1" id="KW-0472">Membrane</keyword>
<evidence type="ECO:0000313" key="4">
    <source>
        <dbReference type="Proteomes" id="UP000233350"/>
    </source>
</evidence>
<evidence type="ECO:0000259" key="2">
    <source>
        <dbReference type="PROSITE" id="PS51781"/>
    </source>
</evidence>
<keyword evidence="1" id="KW-0812">Transmembrane</keyword>
<evidence type="ECO:0000313" key="3">
    <source>
        <dbReference type="EMBL" id="PKT82358.1"/>
    </source>
</evidence>
<reference evidence="3 4" key="1">
    <citation type="submission" date="2016-07" db="EMBL/GenBank/DDBJ databases">
        <title>Detection of Helicobacter winghamensis from caecal content of red fox (Vulpes vulpes).</title>
        <authorList>
            <person name="Zanoni R.G."/>
            <person name="Florio D."/>
            <person name="Caffara M."/>
            <person name="Renzi M."/>
            <person name="Parisi A."/>
            <person name="Pasquali F."/>
            <person name="Manfreda G."/>
        </authorList>
    </citation>
    <scope>NUCLEOTIDE SEQUENCE [LARGE SCALE GENOMIC DNA]</scope>
    <source>
        <strain evidence="3 4">295_13</strain>
    </source>
</reference>
<dbReference type="STRING" id="556267.HWAG_01583"/>
<dbReference type="PROSITE" id="PS51781">
    <property type="entry name" value="SH3B"/>
    <property type="match status" value="1"/>
</dbReference>
<accession>A0A2N3PL08</accession>
<proteinExistence type="predicted"/>
<name>A0A2N3PL08_9HELI</name>
<dbReference type="Gene3D" id="2.30.30.40">
    <property type="entry name" value="SH3 Domains"/>
    <property type="match status" value="2"/>
</dbReference>
<dbReference type="InterPro" id="IPR003646">
    <property type="entry name" value="SH3-like_bac-type"/>
</dbReference>
<dbReference type="EMBL" id="MBPK01000005">
    <property type="protein sequence ID" value="PKT82358.1"/>
    <property type="molecule type" value="Genomic_DNA"/>
</dbReference>
<dbReference type="AlphaFoldDB" id="A0A2N3PL08"/>
<organism evidence="3 4">
    <name type="scientific">Helicobacter winghamensis</name>
    <dbReference type="NCBI Taxonomy" id="157268"/>
    <lineage>
        <taxon>Bacteria</taxon>
        <taxon>Pseudomonadati</taxon>
        <taxon>Campylobacterota</taxon>
        <taxon>Epsilonproteobacteria</taxon>
        <taxon>Campylobacterales</taxon>
        <taxon>Helicobacteraceae</taxon>
        <taxon>Helicobacter</taxon>
    </lineage>
</organism>
<protein>
    <recommendedName>
        <fullName evidence="2">SH3b domain-containing protein</fullName>
    </recommendedName>
</protein>
<comment type="caution">
    <text evidence="3">The sequence shown here is derived from an EMBL/GenBank/DDBJ whole genome shotgun (WGS) entry which is preliminary data.</text>
</comment>
<feature type="domain" description="SH3b" evidence="2">
    <location>
        <begin position="181"/>
        <end position="246"/>
    </location>
</feature>
<dbReference type="Pfam" id="PF08239">
    <property type="entry name" value="SH3_3"/>
    <property type="match status" value="1"/>
</dbReference>
<dbReference type="RefSeq" id="WP_101312938.1">
    <property type="nucleotide sequence ID" value="NZ_CP063529.1"/>
</dbReference>
<sequence length="246" mass="27532">MLENLKKILKVYPLPIFVLLLTFVVYYSAFELLKKKESTQLPVSEEESMQSVAEIPQSAQQVLIQEARTQPSQIPLEAPLTTPQQLPESNPIIFLTSLVKSLNIRQDTNTQSPIVGKLTPTQTAISLDERDGWVLLADSNTKEPIGWSLKRFTKEIEAPQKLESKINVATPQTLIQTETKQALYASKVPSLNIRENPSTEARILNKLTPSDAVSIVETNGIWVKIQDSTTSGKNGWVVRRSLILRD</sequence>
<gene>
    <name evidence="3" type="ORF">BCM31_06605</name>
</gene>
<dbReference type="Proteomes" id="UP000233350">
    <property type="component" value="Unassembled WGS sequence"/>
</dbReference>
<feature type="transmembrane region" description="Helical" evidence="1">
    <location>
        <begin position="12"/>
        <end position="30"/>
    </location>
</feature>
<keyword evidence="1" id="KW-1133">Transmembrane helix</keyword>